<dbReference type="OrthoDB" id="7862423at2"/>
<organism evidence="2 3">
    <name type="scientific">Rhizobium tropici</name>
    <dbReference type="NCBI Taxonomy" id="398"/>
    <lineage>
        <taxon>Bacteria</taxon>
        <taxon>Pseudomonadati</taxon>
        <taxon>Pseudomonadota</taxon>
        <taxon>Alphaproteobacteria</taxon>
        <taxon>Hyphomicrobiales</taxon>
        <taxon>Rhizobiaceae</taxon>
        <taxon>Rhizobium/Agrobacterium group</taxon>
        <taxon>Rhizobium</taxon>
    </lineage>
</organism>
<reference evidence="2 3" key="1">
    <citation type="submission" date="2019-07" db="EMBL/GenBank/DDBJ databases">
        <title>The Draft Genome Sequence of Rhizobium tropici SARCC-755 Associated with Superior Nodulation on Pigeonpea (Cajanus cajan (L.) Millsp.).</title>
        <authorList>
            <person name="Bopape F.L."/>
            <person name="Hassen A.I."/>
            <person name="Swanevelder Z.H."/>
            <person name="Gwata E.T."/>
        </authorList>
    </citation>
    <scope>NUCLEOTIDE SEQUENCE [LARGE SCALE GENOMIC DNA]</scope>
    <source>
        <strain evidence="2 3">SARCC-755</strain>
    </source>
</reference>
<dbReference type="EMBL" id="VNIP01000007">
    <property type="protein sequence ID" value="KAA1181166.1"/>
    <property type="molecule type" value="Genomic_DNA"/>
</dbReference>
<proteinExistence type="predicted"/>
<comment type="caution">
    <text evidence="2">The sequence shown here is derived from an EMBL/GenBank/DDBJ whole genome shotgun (WGS) entry which is preliminary data.</text>
</comment>
<dbReference type="AlphaFoldDB" id="A0A5B0W2D4"/>
<keyword evidence="1" id="KW-0472">Membrane</keyword>
<gene>
    <name evidence="2" type="ORF">FP026_12635</name>
</gene>
<feature type="transmembrane region" description="Helical" evidence="1">
    <location>
        <begin position="26"/>
        <end position="45"/>
    </location>
</feature>
<protein>
    <submittedName>
        <fullName evidence="2">Uncharacterized protein</fullName>
    </submittedName>
</protein>
<dbReference type="RefSeq" id="WP_149634982.1">
    <property type="nucleotide sequence ID" value="NZ_VNIP01000007.1"/>
</dbReference>
<evidence type="ECO:0000313" key="3">
    <source>
        <dbReference type="Proteomes" id="UP000323608"/>
    </source>
</evidence>
<keyword evidence="1" id="KW-1133">Transmembrane helix</keyword>
<dbReference type="Proteomes" id="UP000323608">
    <property type="component" value="Unassembled WGS sequence"/>
</dbReference>
<feature type="transmembrane region" description="Helical" evidence="1">
    <location>
        <begin position="51"/>
        <end position="69"/>
    </location>
</feature>
<evidence type="ECO:0000313" key="2">
    <source>
        <dbReference type="EMBL" id="KAA1181166.1"/>
    </source>
</evidence>
<name>A0A5B0W2D4_RHITR</name>
<sequence length="70" mass="7636">MREQVPWFRVKAYGYGAGLSCHWQDCVAISIYSLILVAVISAIALCADNHPVAYAAAIAIPTAILVFIIW</sequence>
<accession>A0A5B0W2D4</accession>
<evidence type="ECO:0000256" key="1">
    <source>
        <dbReference type="SAM" id="Phobius"/>
    </source>
</evidence>
<keyword evidence="1" id="KW-0812">Transmembrane</keyword>